<sequence length="73" mass="8292">MRLLTTSGDSRHLRAMTKCKGCLREKRYSSTISGDDRRTSTFQPFVGVIEDPTIRRYGSLKSSKYMTSPQKAT</sequence>
<proteinExistence type="predicted"/>
<dbReference type="EMBL" id="JAIWYP010000005">
    <property type="protein sequence ID" value="KAH3823800.1"/>
    <property type="molecule type" value="Genomic_DNA"/>
</dbReference>
<dbReference type="Proteomes" id="UP000828390">
    <property type="component" value="Unassembled WGS sequence"/>
</dbReference>
<protein>
    <submittedName>
        <fullName evidence="1">Uncharacterized protein</fullName>
    </submittedName>
</protein>
<name>A0A9D4GY50_DREPO</name>
<reference evidence="1" key="2">
    <citation type="submission" date="2020-11" db="EMBL/GenBank/DDBJ databases">
        <authorList>
            <person name="McCartney M.A."/>
            <person name="Auch B."/>
            <person name="Kono T."/>
            <person name="Mallez S."/>
            <person name="Becker A."/>
            <person name="Gohl D.M."/>
            <person name="Silverstein K.A.T."/>
            <person name="Koren S."/>
            <person name="Bechman K.B."/>
            <person name="Herman A."/>
            <person name="Abrahante J.E."/>
            <person name="Garbe J."/>
        </authorList>
    </citation>
    <scope>NUCLEOTIDE SEQUENCE</scope>
    <source>
        <strain evidence="1">Duluth1</strain>
        <tissue evidence="1">Whole animal</tissue>
    </source>
</reference>
<comment type="caution">
    <text evidence="1">The sequence shown here is derived from an EMBL/GenBank/DDBJ whole genome shotgun (WGS) entry which is preliminary data.</text>
</comment>
<evidence type="ECO:0000313" key="2">
    <source>
        <dbReference type="Proteomes" id="UP000828390"/>
    </source>
</evidence>
<evidence type="ECO:0000313" key="1">
    <source>
        <dbReference type="EMBL" id="KAH3823800.1"/>
    </source>
</evidence>
<reference evidence="1" key="1">
    <citation type="journal article" date="2019" name="bioRxiv">
        <title>The Genome of the Zebra Mussel, Dreissena polymorpha: A Resource for Invasive Species Research.</title>
        <authorList>
            <person name="McCartney M.A."/>
            <person name="Auch B."/>
            <person name="Kono T."/>
            <person name="Mallez S."/>
            <person name="Zhang Y."/>
            <person name="Obille A."/>
            <person name="Becker A."/>
            <person name="Abrahante J.E."/>
            <person name="Garbe J."/>
            <person name="Badalamenti J.P."/>
            <person name="Herman A."/>
            <person name="Mangelson H."/>
            <person name="Liachko I."/>
            <person name="Sullivan S."/>
            <person name="Sone E.D."/>
            <person name="Koren S."/>
            <person name="Silverstein K.A.T."/>
            <person name="Beckman K.B."/>
            <person name="Gohl D.M."/>
        </authorList>
    </citation>
    <scope>NUCLEOTIDE SEQUENCE</scope>
    <source>
        <strain evidence="1">Duluth1</strain>
        <tissue evidence="1">Whole animal</tissue>
    </source>
</reference>
<keyword evidence="2" id="KW-1185">Reference proteome</keyword>
<organism evidence="1 2">
    <name type="scientific">Dreissena polymorpha</name>
    <name type="common">Zebra mussel</name>
    <name type="synonym">Mytilus polymorpha</name>
    <dbReference type="NCBI Taxonomy" id="45954"/>
    <lineage>
        <taxon>Eukaryota</taxon>
        <taxon>Metazoa</taxon>
        <taxon>Spiralia</taxon>
        <taxon>Lophotrochozoa</taxon>
        <taxon>Mollusca</taxon>
        <taxon>Bivalvia</taxon>
        <taxon>Autobranchia</taxon>
        <taxon>Heteroconchia</taxon>
        <taxon>Euheterodonta</taxon>
        <taxon>Imparidentia</taxon>
        <taxon>Neoheterodontei</taxon>
        <taxon>Myida</taxon>
        <taxon>Dreissenoidea</taxon>
        <taxon>Dreissenidae</taxon>
        <taxon>Dreissena</taxon>
    </lineage>
</organism>
<dbReference type="AlphaFoldDB" id="A0A9D4GY50"/>
<gene>
    <name evidence="1" type="ORF">DPMN_125622</name>
</gene>
<accession>A0A9D4GY50</accession>